<keyword evidence="2" id="KW-0479">Metal-binding</keyword>
<sequence>MPDTFTCPNGTICDSTEGLCAALDNCFGFVDGMVCPISKPGVNQRAVYSGHKRVHALKFQSLALPNGLTGNLFGPVEGRMHDVRMLDTSGLYVYLAQFAFSPAGQEMCIYGDLAYPLRTHQ</sequence>
<name>A0AAU9WSD7_9CNID</name>
<gene>
    <name evidence="4" type="ORF">PMEA_00011637</name>
</gene>
<comment type="cofactor">
    <cofactor evidence="1">
        <name>a divalent metal cation</name>
        <dbReference type="ChEBI" id="CHEBI:60240"/>
    </cofactor>
</comment>
<accession>A0AAU9WSD7</accession>
<keyword evidence="5" id="KW-1185">Reference proteome</keyword>
<evidence type="ECO:0000259" key="3">
    <source>
        <dbReference type="Pfam" id="PF13359"/>
    </source>
</evidence>
<evidence type="ECO:0000256" key="1">
    <source>
        <dbReference type="ARBA" id="ARBA00001968"/>
    </source>
</evidence>
<dbReference type="AlphaFoldDB" id="A0AAU9WSD7"/>
<evidence type="ECO:0000313" key="5">
    <source>
        <dbReference type="Proteomes" id="UP001159428"/>
    </source>
</evidence>
<reference evidence="4 5" key="1">
    <citation type="submission" date="2022-05" db="EMBL/GenBank/DDBJ databases">
        <authorList>
            <consortium name="Genoscope - CEA"/>
            <person name="William W."/>
        </authorList>
    </citation>
    <scope>NUCLEOTIDE SEQUENCE [LARGE SCALE GENOMIC DNA]</scope>
</reference>
<dbReference type="Pfam" id="PF13359">
    <property type="entry name" value="DDE_Tnp_4"/>
    <property type="match status" value="1"/>
</dbReference>
<evidence type="ECO:0000256" key="2">
    <source>
        <dbReference type="ARBA" id="ARBA00022723"/>
    </source>
</evidence>
<dbReference type="InterPro" id="IPR027806">
    <property type="entry name" value="HARBI1_dom"/>
</dbReference>
<organism evidence="4 5">
    <name type="scientific">Pocillopora meandrina</name>
    <dbReference type="NCBI Taxonomy" id="46732"/>
    <lineage>
        <taxon>Eukaryota</taxon>
        <taxon>Metazoa</taxon>
        <taxon>Cnidaria</taxon>
        <taxon>Anthozoa</taxon>
        <taxon>Hexacorallia</taxon>
        <taxon>Scleractinia</taxon>
        <taxon>Astrocoeniina</taxon>
        <taxon>Pocilloporidae</taxon>
        <taxon>Pocillopora</taxon>
    </lineage>
</organism>
<protein>
    <recommendedName>
        <fullName evidence="3">DDE Tnp4 domain-containing protein</fullName>
    </recommendedName>
</protein>
<comment type="caution">
    <text evidence="4">The sequence shown here is derived from an EMBL/GenBank/DDBJ whole genome shotgun (WGS) entry which is preliminary data.</text>
</comment>
<feature type="domain" description="DDE Tnp4" evidence="3">
    <location>
        <begin position="30"/>
        <end position="119"/>
    </location>
</feature>
<evidence type="ECO:0000313" key="4">
    <source>
        <dbReference type="EMBL" id="CAH3123971.1"/>
    </source>
</evidence>
<dbReference type="Proteomes" id="UP001159428">
    <property type="component" value="Unassembled WGS sequence"/>
</dbReference>
<proteinExistence type="predicted"/>
<dbReference type="GO" id="GO:0046872">
    <property type="term" value="F:metal ion binding"/>
    <property type="evidence" value="ECO:0007669"/>
    <property type="project" value="UniProtKB-KW"/>
</dbReference>
<dbReference type="EMBL" id="CALNXJ010000020">
    <property type="protein sequence ID" value="CAH3123971.1"/>
    <property type="molecule type" value="Genomic_DNA"/>
</dbReference>